<organism evidence="1 2">
    <name type="scientific">Hibiscus sabdariffa</name>
    <name type="common">roselle</name>
    <dbReference type="NCBI Taxonomy" id="183260"/>
    <lineage>
        <taxon>Eukaryota</taxon>
        <taxon>Viridiplantae</taxon>
        <taxon>Streptophyta</taxon>
        <taxon>Embryophyta</taxon>
        <taxon>Tracheophyta</taxon>
        <taxon>Spermatophyta</taxon>
        <taxon>Magnoliopsida</taxon>
        <taxon>eudicotyledons</taxon>
        <taxon>Gunneridae</taxon>
        <taxon>Pentapetalae</taxon>
        <taxon>rosids</taxon>
        <taxon>malvids</taxon>
        <taxon>Malvales</taxon>
        <taxon>Malvaceae</taxon>
        <taxon>Malvoideae</taxon>
        <taxon>Hibiscus</taxon>
    </lineage>
</organism>
<evidence type="ECO:0000313" key="1">
    <source>
        <dbReference type="EMBL" id="KAK8979919.1"/>
    </source>
</evidence>
<keyword evidence="2" id="KW-1185">Reference proteome</keyword>
<proteinExistence type="predicted"/>
<protein>
    <submittedName>
        <fullName evidence="1">Uncharacterized protein</fullName>
    </submittedName>
</protein>
<evidence type="ECO:0000313" key="2">
    <source>
        <dbReference type="Proteomes" id="UP001396334"/>
    </source>
</evidence>
<reference evidence="1 2" key="1">
    <citation type="journal article" date="2024" name="G3 (Bethesda)">
        <title>Genome assembly of Hibiscus sabdariffa L. provides insights into metabolisms of medicinal natural products.</title>
        <authorList>
            <person name="Kim T."/>
        </authorList>
    </citation>
    <scope>NUCLEOTIDE SEQUENCE [LARGE SCALE GENOMIC DNA]</scope>
    <source>
        <strain evidence="1">TK-2024</strain>
        <tissue evidence="1">Old leaves</tissue>
    </source>
</reference>
<name>A0ABR2NUN4_9ROSI</name>
<accession>A0ABR2NUN4</accession>
<sequence length="77" mass="8933">MLSSQCFENPPSKSTAASGERPVQIRWYIGCGNDKPISLMNLKCKIFKGRERVCRCFQLMQLAVVYGWREWQGFGWN</sequence>
<dbReference type="Proteomes" id="UP001396334">
    <property type="component" value="Unassembled WGS sequence"/>
</dbReference>
<comment type="caution">
    <text evidence="1">The sequence shown here is derived from an EMBL/GenBank/DDBJ whole genome shotgun (WGS) entry which is preliminary data.</text>
</comment>
<dbReference type="EMBL" id="JBBPBN010000099">
    <property type="protein sequence ID" value="KAK8979919.1"/>
    <property type="molecule type" value="Genomic_DNA"/>
</dbReference>
<gene>
    <name evidence="1" type="ORF">V6N11_066118</name>
</gene>